<sequence length="293" mass="31711">MPITLVTPTAGPDPRRPSTTATHRPHDLTAAVPESARVRVPPLVIAHRGASADWPENTIPAFIAGIDQGADMIETDVHMSADGELIIMHDTTIDRTTDARTLYPDRTDRSIAGMNAAQIATLDAGSWKGEQFAGIRVPRLAEVLALVHDTRTGLLLEVKHPERYPGIAEAIVDSLRALPNYLDRALAAGMLVVQSANWAFISEFHGLAPEIPVGVLGRPCPDELQDFAEWVDQVNPEFCAADPDFLTAIHELGMSSLVWTVDELGEMERAIDVGADGIITNTPDRLVEVVEAL</sequence>
<feature type="region of interest" description="Disordered" evidence="1">
    <location>
        <begin position="1"/>
        <end position="34"/>
    </location>
</feature>
<gene>
    <name evidence="3" type="ORF">L1F31_02545</name>
</gene>
<protein>
    <submittedName>
        <fullName evidence="3">Glycerophosphodiester phosphodiesterase</fullName>
    </submittedName>
</protein>
<dbReference type="InterPro" id="IPR017946">
    <property type="entry name" value="PLC-like_Pdiesterase_TIM-brl"/>
</dbReference>
<feature type="domain" description="GP-PDE" evidence="2">
    <location>
        <begin position="42"/>
        <end position="290"/>
    </location>
</feature>
<organism evidence="3 4">
    <name type="scientific">Brevibacterium spongiae</name>
    <dbReference type="NCBI Taxonomy" id="2909672"/>
    <lineage>
        <taxon>Bacteria</taxon>
        <taxon>Bacillati</taxon>
        <taxon>Actinomycetota</taxon>
        <taxon>Actinomycetes</taxon>
        <taxon>Micrococcales</taxon>
        <taxon>Brevibacteriaceae</taxon>
        <taxon>Brevibacterium</taxon>
    </lineage>
</organism>
<dbReference type="PANTHER" id="PTHR46211">
    <property type="entry name" value="GLYCEROPHOSPHORYL DIESTER PHOSPHODIESTERASE"/>
    <property type="match status" value="1"/>
</dbReference>
<proteinExistence type="predicted"/>
<evidence type="ECO:0000256" key="1">
    <source>
        <dbReference type="SAM" id="MobiDB-lite"/>
    </source>
</evidence>
<dbReference type="PROSITE" id="PS51704">
    <property type="entry name" value="GP_PDE"/>
    <property type="match status" value="1"/>
</dbReference>
<dbReference type="EMBL" id="CP093443">
    <property type="protein sequence ID" value="UVI36566.1"/>
    <property type="molecule type" value="Genomic_DNA"/>
</dbReference>
<dbReference type="Proteomes" id="UP001064879">
    <property type="component" value="Chromosome"/>
</dbReference>
<dbReference type="Pfam" id="PF03009">
    <property type="entry name" value="GDPD"/>
    <property type="match status" value="1"/>
</dbReference>
<dbReference type="RefSeq" id="WP_265419135.1">
    <property type="nucleotide sequence ID" value="NZ_CP093443.1"/>
</dbReference>
<evidence type="ECO:0000313" key="3">
    <source>
        <dbReference type="EMBL" id="UVI36566.1"/>
    </source>
</evidence>
<dbReference type="PANTHER" id="PTHR46211:SF1">
    <property type="entry name" value="GLYCEROPHOSPHODIESTER PHOSPHODIESTERASE, CYTOPLASMIC"/>
    <property type="match status" value="1"/>
</dbReference>
<name>A0ABY5SRM8_9MICO</name>
<keyword evidence="4" id="KW-1185">Reference proteome</keyword>
<evidence type="ECO:0000259" key="2">
    <source>
        <dbReference type="PROSITE" id="PS51704"/>
    </source>
</evidence>
<evidence type="ECO:0000313" key="4">
    <source>
        <dbReference type="Proteomes" id="UP001064879"/>
    </source>
</evidence>
<dbReference type="Gene3D" id="3.20.20.190">
    <property type="entry name" value="Phosphatidylinositol (PI) phosphodiesterase"/>
    <property type="match status" value="1"/>
</dbReference>
<dbReference type="InterPro" id="IPR030395">
    <property type="entry name" value="GP_PDE_dom"/>
</dbReference>
<dbReference type="SUPFAM" id="SSF51695">
    <property type="entry name" value="PLC-like phosphodiesterases"/>
    <property type="match status" value="1"/>
</dbReference>
<reference evidence="3" key="1">
    <citation type="submission" date="2022-03" db="EMBL/GenBank/DDBJ databases">
        <title>Brevibacterium spongiae sp. nov., isolated from marine sponge.</title>
        <authorList>
            <person name="Li Z."/>
            <person name="Zhang M."/>
        </authorList>
    </citation>
    <scope>NUCLEOTIDE SEQUENCE</scope>
    <source>
        <strain evidence="3">WHS-Z9</strain>
    </source>
</reference>
<accession>A0ABY5SRM8</accession>